<dbReference type="Gene3D" id="3.60.15.10">
    <property type="entry name" value="Ribonuclease Z/Hydroxyacylglutathione hydrolase-like"/>
    <property type="match status" value="1"/>
</dbReference>
<dbReference type="Pfam" id="PF00753">
    <property type="entry name" value="Lactamase_B"/>
    <property type="match status" value="1"/>
</dbReference>
<evidence type="ECO:0000313" key="2">
    <source>
        <dbReference type="Proteomes" id="UP000249799"/>
    </source>
</evidence>
<reference evidence="1 2" key="1">
    <citation type="submission" date="2018-06" db="EMBL/GenBank/DDBJ databases">
        <title>Lujinxingia sediminis gen. nov. sp. nov., a new facultative anaerobic member of the class Deltaproteobacteria, and proposal of Lujinxingaceae fam. nov.</title>
        <authorList>
            <person name="Guo L.-Y."/>
            <person name="Li C.-M."/>
            <person name="Wang S."/>
            <person name="Du Z.-J."/>
        </authorList>
    </citation>
    <scope>NUCLEOTIDE SEQUENCE [LARGE SCALE GENOMIC DNA]</scope>
    <source>
        <strain evidence="1 2">FA350</strain>
    </source>
</reference>
<dbReference type="Proteomes" id="UP000249799">
    <property type="component" value="Chromosome"/>
</dbReference>
<organism evidence="1 2">
    <name type="scientific">Bradymonas sediminis</name>
    <dbReference type="NCBI Taxonomy" id="1548548"/>
    <lineage>
        <taxon>Bacteria</taxon>
        <taxon>Deltaproteobacteria</taxon>
        <taxon>Bradymonadales</taxon>
        <taxon>Bradymonadaceae</taxon>
        <taxon>Bradymonas</taxon>
    </lineage>
</organism>
<accession>A0A2Z4FN01</accession>
<dbReference type="InterPro" id="IPR036866">
    <property type="entry name" value="RibonucZ/Hydroxyglut_hydro"/>
</dbReference>
<dbReference type="KEGG" id="bsed:DN745_13105"/>
<dbReference type="InterPro" id="IPR001279">
    <property type="entry name" value="Metallo-B-lactamas"/>
</dbReference>
<dbReference type="RefSeq" id="WP_111335496.1">
    <property type="nucleotide sequence ID" value="NZ_CP030032.1"/>
</dbReference>
<protein>
    <submittedName>
        <fullName evidence="1">Uncharacterized protein</fullName>
    </submittedName>
</protein>
<dbReference type="EMBL" id="CP030032">
    <property type="protein sequence ID" value="AWV90220.1"/>
    <property type="molecule type" value="Genomic_DNA"/>
</dbReference>
<dbReference type="PANTHER" id="PTHR42951">
    <property type="entry name" value="METALLO-BETA-LACTAMASE DOMAIN-CONTAINING"/>
    <property type="match status" value="1"/>
</dbReference>
<sequence length="350" mass="39664">MTVSEIRTPKTQKASWGTSLQVSDDLWRLRLRNPNTGGRDRIIVNTYVYAGADTLAVIDPGWPSTVDHLEAALAELGLARDLADVDYWLYTHAHIDHMGAAALLEKRSKAPHIAAKSLTPFCPKWHRFQDEIHDWRPWIQEAFASPHRERLLAARQHHGLLETHGPAALTRTEFIDFGERIQIGDLNLEFVDARGHDPHHGAFFERERGWLFSGDVILAVPTPICRSMHDDLDAYRGSIARLAALPASLILPGHGLHRRNSKDQPFEQLFERSLKYVSDFEKITRHTLSQATAPLDLYEIAIRSTPEQKILEPEARWWVHMALIDSHLATLVEHGFATRVEGPSGPLYHV</sequence>
<dbReference type="SMART" id="SM00849">
    <property type="entry name" value="Lactamase_B"/>
    <property type="match status" value="1"/>
</dbReference>
<dbReference type="SUPFAM" id="SSF56281">
    <property type="entry name" value="Metallo-hydrolase/oxidoreductase"/>
    <property type="match status" value="1"/>
</dbReference>
<dbReference type="AlphaFoldDB" id="A0A2Z4FN01"/>
<dbReference type="OrthoDB" id="9802248at2"/>
<keyword evidence="2" id="KW-1185">Reference proteome</keyword>
<gene>
    <name evidence="1" type="ORF">DN745_13105</name>
</gene>
<proteinExistence type="predicted"/>
<dbReference type="PANTHER" id="PTHR42951:SF17">
    <property type="entry name" value="METALLO-BETA-LACTAMASE DOMAIN-CONTAINING PROTEIN"/>
    <property type="match status" value="1"/>
</dbReference>
<dbReference type="InterPro" id="IPR050855">
    <property type="entry name" value="NDM-1-like"/>
</dbReference>
<name>A0A2Z4FN01_9DELT</name>
<evidence type="ECO:0000313" key="1">
    <source>
        <dbReference type="EMBL" id="AWV90220.1"/>
    </source>
</evidence>